<accession>A0A6C0CUL6</accession>
<organism evidence="2">
    <name type="scientific">viral metagenome</name>
    <dbReference type="NCBI Taxonomy" id="1070528"/>
    <lineage>
        <taxon>unclassified sequences</taxon>
        <taxon>metagenomes</taxon>
        <taxon>organismal metagenomes</taxon>
    </lineage>
</organism>
<sequence length="308" mass="35483">MSSACVLVRNTSNNFNHILTQFRKQTYLDKTLIVFDTMNVEKPTQLSQNVIYVNPEADLKMEQSKIETETQTVRKNLNEVMDILDKKLRYKTELEKSIEKLKSKLTMEMESDTPSTKTQKEVEKQTMAYDVLLKEISESNSTKSSFESQLKTLLSSLMDLEKKTSSPKEAYSMDECKNIAVSKYNADVCIFMDDHSFYDAHYINIVIKELENRNADVLWCSKIHVLDNKKRLTNRISTSLKNMAHNPTFSCTKDFGVITDDLQISEGISSTLCLVKLTEATKNLPTAYNKVNIEYSYNKHKILKIFQV</sequence>
<name>A0A6C0CUL6_9ZZZZ</name>
<dbReference type="Gene3D" id="3.90.550.10">
    <property type="entry name" value="Spore Coat Polysaccharide Biosynthesis Protein SpsA, Chain A"/>
    <property type="match status" value="1"/>
</dbReference>
<protein>
    <submittedName>
        <fullName evidence="2">Uncharacterized protein</fullName>
    </submittedName>
</protein>
<proteinExistence type="predicted"/>
<evidence type="ECO:0000256" key="1">
    <source>
        <dbReference type="SAM" id="Coils"/>
    </source>
</evidence>
<feature type="coiled-coil region" evidence="1">
    <location>
        <begin position="84"/>
        <end position="111"/>
    </location>
</feature>
<dbReference type="AlphaFoldDB" id="A0A6C0CUL6"/>
<keyword evidence="1" id="KW-0175">Coiled coil</keyword>
<dbReference type="InterPro" id="IPR029044">
    <property type="entry name" value="Nucleotide-diphossugar_trans"/>
</dbReference>
<reference evidence="2" key="1">
    <citation type="journal article" date="2020" name="Nature">
        <title>Giant virus diversity and host interactions through global metagenomics.</title>
        <authorList>
            <person name="Schulz F."/>
            <person name="Roux S."/>
            <person name="Paez-Espino D."/>
            <person name="Jungbluth S."/>
            <person name="Walsh D.A."/>
            <person name="Denef V.J."/>
            <person name="McMahon K.D."/>
            <person name="Konstantinidis K.T."/>
            <person name="Eloe-Fadrosh E.A."/>
            <person name="Kyrpides N.C."/>
            <person name="Woyke T."/>
        </authorList>
    </citation>
    <scope>NUCLEOTIDE SEQUENCE</scope>
    <source>
        <strain evidence="2">GVMAG-M-3300021964-36</strain>
    </source>
</reference>
<evidence type="ECO:0000313" key="2">
    <source>
        <dbReference type="EMBL" id="QHT07852.1"/>
    </source>
</evidence>
<dbReference type="EMBL" id="MN739487">
    <property type="protein sequence ID" value="QHT07852.1"/>
    <property type="molecule type" value="Genomic_DNA"/>
</dbReference>